<accession>A0A6G1IYR6</accession>
<sequence length="213" mass="23823">MSTQHQLTLAKSLPPRLLRFFQKFPPSAVLQFTSSAPALQAPTAEPTESTPTSTNSPADPSAFPIESPTPALSSAYPRNLPPRAIAQSAPLPYHNPFLPRKSHTTGKWAPPVYGLRQQADLVKLATQHGVIDLLPWTSKKPEEKEMRRIENGLRVKGTGEGQKVKGKLWERTLKGRLEMRRKAMVEMPQLVQEWKQKGHGRGWKKWPSGKAKK</sequence>
<dbReference type="GO" id="GO:0005762">
    <property type="term" value="C:mitochondrial large ribosomal subunit"/>
    <property type="evidence" value="ECO:0007669"/>
    <property type="project" value="InterPro"/>
</dbReference>
<organism evidence="3 4">
    <name type="scientific">Lentithecium fluviatile CBS 122367</name>
    <dbReference type="NCBI Taxonomy" id="1168545"/>
    <lineage>
        <taxon>Eukaryota</taxon>
        <taxon>Fungi</taxon>
        <taxon>Dikarya</taxon>
        <taxon>Ascomycota</taxon>
        <taxon>Pezizomycotina</taxon>
        <taxon>Dothideomycetes</taxon>
        <taxon>Pleosporomycetidae</taxon>
        <taxon>Pleosporales</taxon>
        <taxon>Massarineae</taxon>
        <taxon>Lentitheciaceae</taxon>
        <taxon>Lentithecium</taxon>
    </lineage>
</organism>
<evidence type="ECO:0000313" key="3">
    <source>
        <dbReference type="EMBL" id="KAF2683268.1"/>
    </source>
</evidence>
<name>A0A6G1IYR6_9PLEO</name>
<dbReference type="GO" id="GO:0003735">
    <property type="term" value="F:structural constituent of ribosome"/>
    <property type="evidence" value="ECO:0007669"/>
    <property type="project" value="InterPro"/>
</dbReference>
<evidence type="ECO:0000259" key="2">
    <source>
        <dbReference type="Pfam" id="PF18126"/>
    </source>
</evidence>
<dbReference type="InterPro" id="IPR040922">
    <property type="entry name" value="Ribosomal_mL59_dom"/>
</dbReference>
<feature type="region of interest" description="Disordered" evidence="1">
    <location>
        <begin position="86"/>
        <end position="105"/>
    </location>
</feature>
<feature type="compositionally biased region" description="Low complexity" evidence="1">
    <location>
        <begin position="41"/>
        <end position="58"/>
    </location>
</feature>
<gene>
    <name evidence="3" type="ORF">K458DRAFT_404845</name>
</gene>
<dbReference type="OrthoDB" id="18529at2759"/>
<protein>
    <recommendedName>
        <fullName evidence="2">Large ribosomal subunit protein mL59 domain-containing protein</fullName>
    </recommendedName>
</protein>
<dbReference type="AlphaFoldDB" id="A0A6G1IYR6"/>
<evidence type="ECO:0000256" key="1">
    <source>
        <dbReference type="SAM" id="MobiDB-lite"/>
    </source>
</evidence>
<dbReference type="PANTHER" id="PTHR28041">
    <property type="entry name" value="54S RIBOSOMAL PROTEIN L25, MITOCHONDRIAL"/>
    <property type="match status" value="1"/>
</dbReference>
<evidence type="ECO:0000313" key="4">
    <source>
        <dbReference type="Proteomes" id="UP000799291"/>
    </source>
</evidence>
<dbReference type="Pfam" id="PF18126">
    <property type="entry name" value="Mitoc_mL59"/>
    <property type="match status" value="1"/>
</dbReference>
<dbReference type="EMBL" id="MU005584">
    <property type="protein sequence ID" value="KAF2683268.1"/>
    <property type="molecule type" value="Genomic_DNA"/>
</dbReference>
<reference evidence="3" key="1">
    <citation type="journal article" date="2020" name="Stud. Mycol.">
        <title>101 Dothideomycetes genomes: a test case for predicting lifestyles and emergence of pathogens.</title>
        <authorList>
            <person name="Haridas S."/>
            <person name="Albert R."/>
            <person name="Binder M."/>
            <person name="Bloem J."/>
            <person name="Labutti K."/>
            <person name="Salamov A."/>
            <person name="Andreopoulos B."/>
            <person name="Baker S."/>
            <person name="Barry K."/>
            <person name="Bills G."/>
            <person name="Bluhm B."/>
            <person name="Cannon C."/>
            <person name="Castanera R."/>
            <person name="Culley D."/>
            <person name="Daum C."/>
            <person name="Ezra D."/>
            <person name="Gonzalez J."/>
            <person name="Henrissat B."/>
            <person name="Kuo A."/>
            <person name="Liang C."/>
            <person name="Lipzen A."/>
            <person name="Lutzoni F."/>
            <person name="Magnuson J."/>
            <person name="Mondo S."/>
            <person name="Nolan M."/>
            <person name="Ohm R."/>
            <person name="Pangilinan J."/>
            <person name="Park H.-J."/>
            <person name="Ramirez L."/>
            <person name="Alfaro M."/>
            <person name="Sun H."/>
            <person name="Tritt A."/>
            <person name="Yoshinaga Y."/>
            <person name="Zwiers L.-H."/>
            <person name="Turgeon B."/>
            <person name="Goodwin S."/>
            <person name="Spatafora J."/>
            <person name="Crous P."/>
            <person name="Grigoriev I."/>
        </authorList>
    </citation>
    <scope>NUCLEOTIDE SEQUENCE</scope>
    <source>
        <strain evidence="3">CBS 122367</strain>
    </source>
</reference>
<dbReference type="InterPro" id="IPR037507">
    <property type="entry name" value="Ribosomal_mL59"/>
</dbReference>
<proteinExistence type="predicted"/>
<dbReference type="PANTHER" id="PTHR28041:SF1">
    <property type="entry name" value="LARGE RIBOSOMAL SUBUNIT PROTEIN ML59"/>
    <property type="match status" value="1"/>
</dbReference>
<feature type="region of interest" description="Disordered" evidence="1">
    <location>
        <begin position="39"/>
        <end position="79"/>
    </location>
</feature>
<keyword evidence="4" id="KW-1185">Reference proteome</keyword>
<feature type="domain" description="Large ribosomal subunit protein mL59" evidence="2">
    <location>
        <begin position="15"/>
        <end position="196"/>
    </location>
</feature>
<dbReference type="Proteomes" id="UP000799291">
    <property type="component" value="Unassembled WGS sequence"/>
</dbReference>